<reference evidence="2 3" key="1">
    <citation type="submission" date="2019-02" db="EMBL/GenBank/DDBJ databases">
        <title>Deep-cultivation of Planctomycetes and their phenomic and genomic characterization uncovers novel biology.</title>
        <authorList>
            <person name="Wiegand S."/>
            <person name="Jogler M."/>
            <person name="Boedeker C."/>
            <person name="Pinto D."/>
            <person name="Vollmers J."/>
            <person name="Rivas-Marin E."/>
            <person name="Kohn T."/>
            <person name="Peeters S.H."/>
            <person name="Heuer A."/>
            <person name="Rast P."/>
            <person name="Oberbeckmann S."/>
            <person name="Bunk B."/>
            <person name="Jeske O."/>
            <person name="Meyerdierks A."/>
            <person name="Storesund J.E."/>
            <person name="Kallscheuer N."/>
            <person name="Luecker S."/>
            <person name="Lage O.M."/>
            <person name="Pohl T."/>
            <person name="Merkel B.J."/>
            <person name="Hornburger P."/>
            <person name="Mueller R.-W."/>
            <person name="Bruemmer F."/>
            <person name="Labrenz M."/>
            <person name="Spormann A.M."/>
            <person name="Op den Camp H."/>
            <person name="Overmann J."/>
            <person name="Amann R."/>
            <person name="Jetten M.S.M."/>
            <person name="Mascher T."/>
            <person name="Medema M.H."/>
            <person name="Devos D.P."/>
            <person name="Kaster A.-K."/>
            <person name="Ovreas L."/>
            <person name="Rohde M."/>
            <person name="Galperin M.Y."/>
            <person name="Jogler C."/>
        </authorList>
    </citation>
    <scope>NUCLEOTIDE SEQUENCE [LARGE SCALE GENOMIC DNA]</scope>
    <source>
        <strain evidence="2 3">CA12</strain>
    </source>
</reference>
<organism evidence="2 3">
    <name type="scientific">Alienimonas californiensis</name>
    <dbReference type="NCBI Taxonomy" id="2527989"/>
    <lineage>
        <taxon>Bacteria</taxon>
        <taxon>Pseudomonadati</taxon>
        <taxon>Planctomycetota</taxon>
        <taxon>Planctomycetia</taxon>
        <taxon>Planctomycetales</taxon>
        <taxon>Planctomycetaceae</taxon>
        <taxon>Alienimonas</taxon>
    </lineage>
</organism>
<dbReference type="Proteomes" id="UP000318741">
    <property type="component" value="Chromosome"/>
</dbReference>
<dbReference type="EMBL" id="CP036265">
    <property type="protein sequence ID" value="QDT15761.1"/>
    <property type="molecule type" value="Genomic_DNA"/>
</dbReference>
<sequence length="83" mass="9083">MNKRGWAVLLAIVALAQFGAATYCAEQSQSEWSYLAPVRVQGGEPTIHNRLWLPFMLGGGAALIAAALLWWTGRAAPRDDRDE</sequence>
<accession>A0A517P8R9</accession>
<keyword evidence="1" id="KW-0812">Transmembrane</keyword>
<evidence type="ECO:0000313" key="2">
    <source>
        <dbReference type="EMBL" id="QDT15761.1"/>
    </source>
</evidence>
<dbReference type="RefSeq" id="WP_145358665.1">
    <property type="nucleotide sequence ID" value="NZ_CP036265.1"/>
</dbReference>
<keyword evidence="3" id="KW-1185">Reference proteome</keyword>
<feature type="transmembrane region" description="Helical" evidence="1">
    <location>
        <begin position="51"/>
        <end position="71"/>
    </location>
</feature>
<evidence type="ECO:0000313" key="3">
    <source>
        <dbReference type="Proteomes" id="UP000318741"/>
    </source>
</evidence>
<proteinExistence type="predicted"/>
<dbReference type="KEGG" id="acaf:CA12_18540"/>
<protein>
    <submittedName>
        <fullName evidence="2">Uncharacterized protein</fullName>
    </submittedName>
</protein>
<keyword evidence="1" id="KW-1133">Transmembrane helix</keyword>
<name>A0A517P8R9_9PLAN</name>
<keyword evidence="1" id="KW-0472">Membrane</keyword>
<evidence type="ECO:0000256" key="1">
    <source>
        <dbReference type="SAM" id="Phobius"/>
    </source>
</evidence>
<dbReference type="AlphaFoldDB" id="A0A517P8R9"/>
<gene>
    <name evidence="2" type="ORF">CA12_18540</name>
</gene>